<dbReference type="SUPFAM" id="SSF56112">
    <property type="entry name" value="Protein kinase-like (PK-like)"/>
    <property type="match status" value="1"/>
</dbReference>
<feature type="domain" description="CHK kinase-like" evidence="1">
    <location>
        <begin position="122"/>
        <end position="310"/>
    </location>
</feature>
<dbReference type="Pfam" id="PF02958">
    <property type="entry name" value="EcKL"/>
    <property type="match status" value="1"/>
</dbReference>
<dbReference type="Proteomes" id="UP000002358">
    <property type="component" value="Chromosome 2"/>
</dbReference>
<dbReference type="AlphaFoldDB" id="A0A7M7H602"/>
<evidence type="ECO:0000313" key="3">
    <source>
        <dbReference type="Proteomes" id="UP000002358"/>
    </source>
</evidence>
<dbReference type="EnsemblMetazoa" id="XM_008209751">
    <property type="protein sequence ID" value="XP_008207973"/>
    <property type="gene ID" value="LOC103316375"/>
</dbReference>
<sequence length="414" mass="48142">MREEMLSSEEIAGIARRAFDGENVEVVEHQMSSHSKSRVGFLGEHQDLRITVRRDKAAGLESLNLFVKAVPQASEQQSKFIRERGIFKQEAQYFNKLLPLLRESYAGQDWCPKCFLASDKLLVLEDMRERGFAMLADKILDGEHLEAALRAQARLHAASLLAQAKLGNSPAEVYPEACVEQIYNEALLKKNRVLLYADLAEQVAQRLGRDHRRLLSGLMLGFDRLYRQKDYPSKLSPVFSHGDCWPNNYLFDRSQPLRARLVDFQLTRNAPRMFDVAHLTYLGTTSDIRRRELRRAIEGYHEELCDALERNNPELERPSLADLLEEYEDMKLSALFTGVMYYPIILQSKKELEKYRDDPELLYNRIMLRDNNRYVMELYDRDNEFASRINEIVSELIDYCEEHNIPIGEQENEV</sequence>
<evidence type="ECO:0000313" key="2">
    <source>
        <dbReference type="EnsemblMetazoa" id="XP_008207973"/>
    </source>
</evidence>
<dbReference type="RefSeq" id="XP_008207973.1">
    <property type="nucleotide sequence ID" value="XM_008209751.4"/>
</dbReference>
<dbReference type="KEGG" id="nvi:103316375"/>
<protein>
    <recommendedName>
        <fullName evidence="1">CHK kinase-like domain-containing protein</fullName>
    </recommendedName>
</protein>
<dbReference type="InterPro" id="IPR004119">
    <property type="entry name" value="EcKL"/>
</dbReference>
<proteinExistence type="predicted"/>
<dbReference type="InterPro" id="IPR015897">
    <property type="entry name" value="CHK_kinase-like"/>
</dbReference>
<dbReference type="SMART" id="SM00587">
    <property type="entry name" value="CHK"/>
    <property type="match status" value="1"/>
</dbReference>
<dbReference type="PANTHER" id="PTHR11012">
    <property type="entry name" value="PROTEIN KINASE-LIKE DOMAIN-CONTAINING"/>
    <property type="match status" value="1"/>
</dbReference>
<reference evidence="2" key="1">
    <citation type="submission" date="2021-01" db="UniProtKB">
        <authorList>
            <consortium name="EnsemblMetazoa"/>
        </authorList>
    </citation>
    <scope>IDENTIFICATION</scope>
</reference>
<dbReference type="GeneID" id="103316375"/>
<keyword evidence="3" id="KW-1185">Reference proteome</keyword>
<dbReference type="Gene3D" id="3.90.1200.10">
    <property type="match status" value="1"/>
</dbReference>
<dbReference type="InParanoid" id="A0A7M7H602"/>
<organism evidence="2 3">
    <name type="scientific">Nasonia vitripennis</name>
    <name type="common">Parasitic wasp</name>
    <dbReference type="NCBI Taxonomy" id="7425"/>
    <lineage>
        <taxon>Eukaryota</taxon>
        <taxon>Metazoa</taxon>
        <taxon>Ecdysozoa</taxon>
        <taxon>Arthropoda</taxon>
        <taxon>Hexapoda</taxon>
        <taxon>Insecta</taxon>
        <taxon>Pterygota</taxon>
        <taxon>Neoptera</taxon>
        <taxon>Endopterygota</taxon>
        <taxon>Hymenoptera</taxon>
        <taxon>Apocrita</taxon>
        <taxon>Proctotrupomorpha</taxon>
        <taxon>Chalcidoidea</taxon>
        <taxon>Pteromalidae</taxon>
        <taxon>Pteromalinae</taxon>
        <taxon>Nasonia</taxon>
    </lineage>
</organism>
<accession>A0A7M7H602</accession>
<evidence type="ECO:0000259" key="1">
    <source>
        <dbReference type="SMART" id="SM00587"/>
    </source>
</evidence>
<dbReference type="PANTHER" id="PTHR11012:SF48">
    <property type="entry name" value="CHK KINASE-LIKE DOMAIN-CONTAINING PROTEIN-RELATED"/>
    <property type="match status" value="1"/>
</dbReference>
<dbReference type="InterPro" id="IPR011009">
    <property type="entry name" value="Kinase-like_dom_sf"/>
</dbReference>
<dbReference type="OrthoDB" id="190089at2759"/>
<name>A0A7M7H602_NASVI</name>